<feature type="compositionally biased region" description="Acidic residues" evidence="1">
    <location>
        <begin position="81"/>
        <end position="91"/>
    </location>
</feature>
<sequence length="308" mass="35354">MVNHTMYSDDEDSQEDQYVNYKQKYRELKKNLRYLIYENECFQDELRKAQHNFVSISRDKSFLLDRILKYEKPQGPSSDSEATESSDEDEEAKMPTAASHFFSQRKKITKRKKSEAEMHNGNSSISSSESLHHMNAKQVPMKPMPGKAVSGKGNVMMKKPKKPIAARKPPVKKEAPQKGNSERNVMNPQVIKNYEIDNMQVVNEEQDARHLSHIINATETELPNSITEYKGVEYEFSTISGSEGHMTREEVERHLESRRFSPELNTTATVPAELFSHEPDPESEFEDGEICEFIQLEEDGASADMILE</sequence>
<organism evidence="3">
    <name type="scientific">Menopon gallinae</name>
    <name type="common">poultry shaft louse</name>
    <dbReference type="NCBI Taxonomy" id="328185"/>
    <lineage>
        <taxon>Eukaryota</taxon>
        <taxon>Metazoa</taxon>
        <taxon>Ecdysozoa</taxon>
        <taxon>Arthropoda</taxon>
        <taxon>Hexapoda</taxon>
        <taxon>Insecta</taxon>
        <taxon>Pterygota</taxon>
        <taxon>Neoptera</taxon>
        <taxon>Paraneoptera</taxon>
        <taxon>Psocodea</taxon>
        <taxon>Troctomorpha</taxon>
        <taxon>Phthiraptera</taxon>
        <taxon>Amblycera</taxon>
        <taxon>Menoponidae</taxon>
        <taxon>Menopon</taxon>
    </lineage>
</organism>
<evidence type="ECO:0000313" key="3">
    <source>
        <dbReference type="EMBL" id="KAL0272499.1"/>
    </source>
</evidence>
<feature type="region of interest" description="Disordered" evidence="1">
    <location>
        <begin position="163"/>
        <end position="183"/>
    </location>
</feature>
<accession>A0AAW2HRI2</accession>
<dbReference type="AlphaFoldDB" id="A0AAW2HRI2"/>
<comment type="caution">
    <text evidence="3">The sequence shown here is derived from an EMBL/GenBank/DDBJ whole genome shotgun (WGS) entry which is preliminary data.</text>
</comment>
<name>A0AAW2HRI2_9NEOP</name>
<reference evidence="3" key="1">
    <citation type="journal article" date="2024" name="Gigascience">
        <title>Chromosome-level genome of the poultry shaft louse Menopon gallinae provides insight into the host-switching and adaptive evolution of parasitic lice.</title>
        <authorList>
            <person name="Xu Y."/>
            <person name="Ma L."/>
            <person name="Liu S."/>
            <person name="Liang Y."/>
            <person name="Liu Q."/>
            <person name="He Z."/>
            <person name="Tian L."/>
            <person name="Duan Y."/>
            <person name="Cai W."/>
            <person name="Li H."/>
            <person name="Song F."/>
        </authorList>
    </citation>
    <scope>NUCLEOTIDE SEQUENCE</scope>
    <source>
        <strain evidence="3">Cailab_2023a</strain>
    </source>
</reference>
<dbReference type="PANTHER" id="PTHR21812:SF1">
    <property type="entry name" value="INO80 COMPLEX SUBUNIT E"/>
    <property type="match status" value="1"/>
</dbReference>
<dbReference type="Pfam" id="PF24237">
    <property type="entry name" value="INO80E"/>
    <property type="match status" value="1"/>
</dbReference>
<feature type="region of interest" description="Disordered" evidence="1">
    <location>
        <begin position="72"/>
        <end position="132"/>
    </location>
</feature>
<feature type="domain" description="INO80 complex subunit E N-terminal" evidence="2">
    <location>
        <begin position="20"/>
        <end position="67"/>
    </location>
</feature>
<dbReference type="PANTHER" id="PTHR21812">
    <property type="entry name" value="INO80 COMPLEX SUBUNIT E"/>
    <property type="match status" value="1"/>
</dbReference>
<proteinExistence type="predicted"/>
<gene>
    <name evidence="3" type="ORF">PYX00_005439</name>
</gene>
<evidence type="ECO:0000259" key="2">
    <source>
        <dbReference type="Pfam" id="PF24237"/>
    </source>
</evidence>
<evidence type="ECO:0000256" key="1">
    <source>
        <dbReference type="SAM" id="MobiDB-lite"/>
    </source>
</evidence>
<dbReference type="InterPro" id="IPR026678">
    <property type="entry name" value="INO80E"/>
</dbReference>
<dbReference type="GO" id="GO:0006338">
    <property type="term" value="P:chromatin remodeling"/>
    <property type="evidence" value="ECO:0007669"/>
    <property type="project" value="InterPro"/>
</dbReference>
<protein>
    <recommendedName>
        <fullName evidence="2">INO80 complex subunit E N-terminal domain-containing protein</fullName>
    </recommendedName>
</protein>
<feature type="compositionally biased region" description="Basic residues" evidence="1">
    <location>
        <begin position="103"/>
        <end position="113"/>
    </location>
</feature>
<dbReference type="EMBL" id="JARGDH010000003">
    <property type="protein sequence ID" value="KAL0272499.1"/>
    <property type="molecule type" value="Genomic_DNA"/>
</dbReference>
<dbReference type="InterPro" id="IPR056515">
    <property type="entry name" value="INO80E_N"/>
</dbReference>
<dbReference type="GO" id="GO:0031011">
    <property type="term" value="C:Ino80 complex"/>
    <property type="evidence" value="ECO:0007669"/>
    <property type="project" value="InterPro"/>
</dbReference>